<accession>A0A2P2IYI7</accession>
<dbReference type="EMBL" id="GGEC01005789">
    <property type="protein sequence ID" value="MBW86272.1"/>
    <property type="molecule type" value="Transcribed_RNA"/>
</dbReference>
<name>A0A2P2IYI7_RHIMU</name>
<protein>
    <submittedName>
        <fullName evidence="1">Uncharacterized protein</fullName>
    </submittedName>
</protein>
<organism evidence="1">
    <name type="scientific">Rhizophora mucronata</name>
    <name type="common">Asiatic mangrove</name>
    <dbReference type="NCBI Taxonomy" id="61149"/>
    <lineage>
        <taxon>Eukaryota</taxon>
        <taxon>Viridiplantae</taxon>
        <taxon>Streptophyta</taxon>
        <taxon>Embryophyta</taxon>
        <taxon>Tracheophyta</taxon>
        <taxon>Spermatophyta</taxon>
        <taxon>Magnoliopsida</taxon>
        <taxon>eudicotyledons</taxon>
        <taxon>Gunneridae</taxon>
        <taxon>Pentapetalae</taxon>
        <taxon>rosids</taxon>
        <taxon>fabids</taxon>
        <taxon>Malpighiales</taxon>
        <taxon>Rhizophoraceae</taxon>
        <taxon>Rhizophora</taxon>
    </lineage>
</organism>
<sequence length="11" mass="1389">MEQTRRPDSIR</sequence>
<evidence type="ECO:0000313" key="1">
    <source>
        <dbReference type="EMBL" id="MBW86272.1"/>
    </source>
</evidence>
<reference evidence="1" key="1">
    <citation type="submission" date="2018-02" db="EMBL/GenBank/DDBJ databases">
        <title>Rhizophora mucronata_Transcriptome.</title>
        <authorList>
            <person name="Meera S.P."/>
            <person name="Sreeshan A."/>
            <person name="Augustine A."/>
        </authorList>
    </citation>
    <scope>NUCLEOTIDE SEQUENCE</scope>
    <source>
        <tissue evidence="1">Leaf</tissue>
    </source>
</reference>
<proteinExistence type="predicted"/>